<keyword evidence="6" id="KW-0653">Protein transport</keyword>
<sequence length="307" mass="32631">MNKDALFKLWPKAQAPLIVLAVIFCGVTLAKATWLIIAPAPAVSVPAIKPAKASSSAQNGEDWVQISSVVSRRAFFGEEVTVAQEEKATSIEAPETSLNLSLLAILAGADGTGYAIIGEAKSTGKVFRVGDDVYGKAELQAVYGDRVIIDRNGKLETLRYEKLKSTELLKAVTGEDDSDSIEGASSLSEVMSRANRAVAEGGDMAAEVQGVMGYVAERANADPEAFIAELGLEVTDQGYQVSRKARQLQMVGLRPGDVINSVNDVPVGDVSTDQALLNQIMDTGGELKIQITRGSRSLTIYQTIPTN</sequence>
<dbReference type="Pfam" id="PF11356">
    <property type="entry name" value="T2SSC"/>
    <property type="match status" value="1"/>
</dbReference>
<evidence type="ECO:0000256" key="4">
    <source>
        <dbReference type="ARBA" id="ARBA00022519"/>
    </source>
</evidence>
<dbReference type="InterPro" id="IPR024961">
    <property type="entry name" value="T2SS_GspC_N"/>
</dbReference>
<comment type="subcellular location">
    <subcellularLocation>
        <location evidence="1">Cell inner membrane</location>
    </subcellularLocation>
</comment>
<comment type="caution">
    <text evidence="10">The sequence shown here is derived from an EMBL/GenBank/DDBJ whole genome shotgun (WGS) entry which is preliminary data.</text>
</comment>
<dbReference type="GO" id="GO:0005886">
    <property type="term" value="C:plasma membrane"/>
    <property type="evidence" value="ECO:0007669"/>
    <property type="project" value="UniProtKB-SubCell"/>
</dbReference>
<keyword evidence="8" id="KW-0472">Membrane</keyword>
<evidence type="ECO:0000256" key="6">
    <source>
        <dbReference type="ARBA" id="ARBA00022927"/>
    </source>
</evidence>
<dbReference type="Gene3D" id="2.30.42.10">
    <property type="match status" value="1"/>
</dbReference>
<evidence type="ECO:0000313" key="10">
    <source>
        <dbReference type="EMBL" id="TCS42079.1"/>
    </source>
</evidence>
<dbReference type="AlphaFoldDB" id="A0A4V2UJY7"/>
<evidence type="ECO:0000256" key="2">
    <source>
        <dbReference type="ARBA" id="ARBA00022448"/>
    </source>
</evidence>
<dbReference type="GO" id="GO:0015031">
    <property type="term" value="P:protein transport"/>
    <property type="evidence" value="ECO:0007669"/>
    <property type="project" value="UniProtKB-KW"/>
</dbReference>
<keyword evidence="3" id="KW-1003">Cell membrane</keyword>
<dbReference type="OrthoDB" id="5574088at2"/>
<keyword evidence="5" id="KW-0812">Transmembrane</keyword>
<evidence type="ECO:0000256" key="7">
    <source>
        <dbReference type="ARBA" id="ARBA00022989"/>
    </source>
</evidence>
<evidence type="ECO:0000256" key="8">
    <source>
        <dbReference type="ARBA" id="ARBA00023136"/>
    </source>
</evidence>
<dbReference type="InterPro" id="IPR036034">
    <property type="entry name" value="PDZ_sf"/>
</dbReference>
<dbReference type="Proteomes" id="UP000295793">
    <property type="component" value="Unassembled WGS sequence"/>
</dbReference>
<evidence type="ECO:0000256" key="1">
    <source>
        <dbReference type="ARBA" id="ARBA00004533"/>
    </source>
</evidence>
<dbReference type="SUPFAM" id="SSF50156">
    <property type="entry name" value="PDZ domain-like"/>
    <property type="match status" value="1"/>
</dbReference>
<gene>
    <name evidence="10" type="ORF">BCF53_104184</name>
</gene>
<feature type="domain" description="Type II secretion system protein GspC N-terminal" evidence="9">
    <location>
        <begin position="20"/>
        <end position="159"/>
    </location>
</feature>
<evidence type="ECO:0000259" key="9">
    <source>
        <dbReference type="Pfam" id="PF11356"/>
    </source>
</evidence>
<evidence type="ECO:0000313" key="11">
    <source>
        <dbReference type="Proteomes" id="UP000295793"/>
    </source>
</evidence>
<keyword evidence="11" id="KW-1185">Reference proteome</keyword>
<keyword evidence="4" id="KW-0997">Cell inner membrane</keyword>
<dbReference type="RefSeq" id="WP_132700882.1">
    <property type="nucleotide sequence ID" value="NZ_SLZR01000004.1"/>
</dbReference>
<evidence type="ECO:0000256" key="5">
    <source>
        <dbReference type="ARBA" id="ARBA00022692"/>
    </source>
</evidence>
<organism evidence="10 11">
    <name type="scientific">Reinekea marinisedimentorum</name>
    <dbReference type="NCBI Taxonomy" id="230495"/>
    <lineage>
        <taxon>Bacteria</taxon>
        <taxon>Pseudomonadati</taxon>
        <taxon>Pseudomonadota</taxon>
        <taxon>Gammaproteobacteria</taxon>
        <taxon>Oceanospirillales</taxon>
        <taxon>Saccharospirillaceae</taxon>
        <taxon>Reinekea</taxon>
    </lineage>
</organism>
<name>A0A4V2UJY7_9GAMM</name>
<reference evidence="10 11" key="1">
    <citation type="submission" date="2019-03" db="EMBL/GenBank/DDBJ databases">
        <title>Genomic Encyclopedia of Archaeal and Bacterial Type Strains, Phase II (KMG-II): from individual species to whole genera.</title>
        <authorList>
            <person name="Goeker M."/>
        </authorList>
    </citation>
    <scope>NUCLEOTIDE SEQUENCE [LARGE SCALE GENOMIC DNA]</scope>
    <source>
        <strain evidence="10 11">DSM 15388</strain>
    </source>
</reference>
<evidence type="ECO:0000256" key="3">
    <source>
        <dbReference type="ARBA" id="ARBA00022475"/>
    </source>
</evidence>
<keyword evidence="2" id="KW-0813">Transport</keyword>
<accession>A0A4V2UJY7</accession>
<dbReference type="Gene3D" id="2.30.30.830">
    <property type="match status" value="1"/>
</dbReference>
<proteinExistence type="predicted"/>
<dbReference type="EMBL" id="SLZR01000004">
    <property type="protein sequence ID" value="TCS42079.1"/>
    <property type="molecule type" value="Genomic_DNA"/>
</dbReference>
<protein>
    <submittedName>
        <fullName evidence="10">General secretion pathway protein C</fullName>
    </submittedName>
</protein>
<keyword evidence="7" id="KW-1133">Transmembrane helix</keyword>